<dbReference type="EMBL" id="JACIFE010000001">
    <property type="protein sequence ID" value="MBB4075847.1"/>
    <property type="molecule type" value="Genomic_DNA"/>
</dbReference>
<protein>
    <submittedName>
        <fullName evidence="1">G3E family GTPase</fullName>
    </submittedName>
</protein>
<keyword evidence="2" id="KW-1185">Reference proteome</keyword>
<reference evidence="1 2" key="1">
    <citation type="submission" date="2020-08" db="EMBL/GenBank/DDBJ databases">
        <title>Genomic Encyclopedia of Type Strains, Phase IV (KMG-IV): sequencing the most valuable type-strain genomes for metagenomic binning, comparative biology and taxonomic classification.</title>
        <authorList>
            <person name="Goeker M."/>
        </authorList>
    </citation>
    <scope>NUCLEOTIDE SEQUENCE [LARGE SCALE GENOMIC DNA]</scope>
    <source>
        <strain evidence="1 2">DSM 100694</strain>
    </source>
</reference>
<name>A0A840DZ43_9HYPH</name>
<sequence length="106" mass="12255">MLSNTLLNTFKTMNPTAQIIDAHSEDFCSNLLINNTFWNEKGKNTQIKQKPTSIPHNHAPYKTIRTFPLDHEDPIDYTIIETFLDLLQNRYGAKLLCVNAIKRSTY</sequence>
<organism evidence="1 2">
    <name type="scientific">Bartonella fuyuanensis</name>
    <dbReference type="NCBI Taxonomy" id="1460968"/>
    <lineage>
        <taxon>Bacteria</taxon>
        <taxon>Pseudomonadati</taxon>
        <taxon>Pseudomonadota</taxon>
        <taxon>Alphaproteobacteria</taxon>
        <taxon>Hyphomicrobiales</taxon>
        <taxon>Bartonellaceae</taxon>
        <taxon>Bartonella</taxon>
    </lineage>
</organism>
<dbReference type="Proteomes" id="UP000585970">
    <property type="component" value="Unassembled WGS sequence"/>
</dbReference>
<evidence type="ECO:0000313" key="2">
    <source>
        <dbReference type="Proteomes" id="UP000585970"/>
    </source>
</evidence>
<accession>A0A840DZ43</accession>
<proteinExistence type="predicted"/>
<comment type="caution">
    <text evidence="1">The sequence shown here is derived from an EMBL/GenBank/DDBJ whole genome shotgun (WGS) entry which is preliminary data.</text>
</comment>
<gene>
    <name evidence="1" type="ORF">GGR08_000128</name>
</gene>
<evidence type="ECO:0000313" key="1">
    <source>
        <dbReference type="EMBL" id="MBB4075847.1"/>
    </source>
</evidence>
<dbReference type="AlphaFoldDB" id="A0A840DZ43"/>